<proteinExistence type="predicted"/>
<name>A0ABV7XDB1_9SPHN</name>
<keyword evidence="3" id="KW-1185">Reference proteome</keyword>
<sequence length="186" mass="20141">MDSSFSQTFLGEGASLSGTSQSRPRRAPTPSRVAEIAAQARIGVDSVTGLATDFLNQFNEVSMLLDMIASDASLLDDLEAWRSRDYIAHFAASGFADRHLVLEAYQLSPPLTRRRFDALCGELADILAQGLAFLSNCRTAGAEAAVAPAAEALSQELRSHLDRLDALIHAGRRRPSQGFVDSMFLR</sequence>
<dbReference type="RefSeq" id="WP_380861597.1">
    <property type="nucleotide sequence ID" value="NZ_JBHRXV010000010.1"/>
</dbReference>
<evidence type="ECO:0000313" key="3">
    <source>
        <dbReference type="Proteomes" id="UP001595615"/>
    </source>
</evidence>
<organism evidence="2 3">
    <name type="scientific">Sphingoaurantiacus capsulatus</name>
    <dbReference type="NCBI Taxonomy" id="1771310"/>
    <lineage>
        <taxon>Bacteria</taxon>
        <taxon>Pseudomonadati</taxon>
        <taxon>Pseudomonadota</taxon>
        <taxon>Alphaproteobacteria</taxon>
        <taxon>Sphingomonadales</taxon>
        <taxon>Sphingosinicellaceae</taxon>
        <taxon>Sphingoaurantiacus</taxon>
    </lineage>
</organism>
<protein>
    <submittedName>
        <fullName evidence="2">Uncharacterized protein</fullName>
    </submittedName>
</protein>
<accession>A0ABV7XDB1</accession>
<feature type="region of interest" description="Disordered" evidence="1">
    <location>
        <begin position="1"/>
        <end position="31"/>
    </location>
</feature>
<reference evidence="3" key="1">
    <citation type="journal article" date="2019" name="Int. J. Syst. Evol. Microbiol.">
        <title>The Global Catalogue of Microorganisms (GCM) 10K type strain sequencing project: providing services to taxonomists for standard genome sequencing and annotation.</title>
        <authorList>
            <consortium name="The Broad Institute Genomics Platform"/>
            <consortium name="The Broad Institute Genome Sequencing Center for Infectious Disease"/>
            <person name="Wu L."/>
            <person name="Ma J."/>
        </authorList>
    </citation>
    <scope>NUCLEOTIDE SEQUENCE [LARGE SCALE GENOMIC DNA]</scope>
    <source>
        <strain evidence="3">KCTC 42644</strain>
    </source>
</reference>
<gene>
    <name evidence="2" type="ORF">ACFOMD_11860</name>
</gene>
<dbReference type="EMBL" id="JBHRXV010000010">
    <property type="protein sequence ID" value="MFC3713274.1"/>
    <property type="molecule type" value="Genomic_DNA"/>
</dbReference>
<evidence type="ECO:0000256" key="1">
    <source>
        <dbReference type="SAM" id="MobiDB-lite"/>
    </source>
</evidence>
<dbReference type="Proteomes" id="UP001595615">
    <property type="component" value="Unassembled WGS sequence"/>
</dbReference>
<evidence type="ECO:0000313" key="2">
    <source>
        <dbReference type="EMBL" id="MFC3713274.1"/>
    </source>
</evidence>
<comment type="caution">
    <text evidence="2">The sequence shown here is derived from an EMBL/GenBank/DDBJ whole genome shotgun (WGS) entry which is preliminary data.</text>
</comment>